<dbReference type="Pfam" id="PF13561">
    <property type="entry name" value="adh_short_C2"/>
    <property type="match status" value="1"/>
</dbReference>
<evidence type="ECO:0000256" key="1">
    <source>
        <dbReference type="ARBA" id="ARBA00006484"/>
    </source>
</evidence>
<dbReference type="InterPro" id="IPR036291">
    <property type="entry name" value="NAD(P)-bd_dom_sf"/>
</dbReference>
<evidence type="ECO:0000313" key="3">
    <source>
        <dbReference type="EMBL" id="SFK10978.1"/>
    </source>
</evidence>
<dbReference type="InterPro" id="IPR002347">
    <property type="entry name" value="SDR_fam"/>
</dbReference>
<comment type="caution">
    <text evidence="3">The sequence shown here is derived from an EMBL/GenBank/DDBJ whole genome shotgun (WGS) entry which is preliminary data.</text>
</comment>
<dbReference type="SUPFAM" id="SSF51735">
    <property type="entry name" value="NAD(P)-binding Rossmann-fold domains"/>
    <property type="match status" value="1"/>
</dbReference>
<evidence type="ECO:0000256" key="2">
    <source>
        <dbReference type="ARBA" id="ARBA00023002"/>
    </source>
</evidence>
<keyword evidence="4" id="KW-1185">Reference proteome</keyword>
<accession>A0A1I3WTX0</accession>
<protein>
    <submittedName>
        <fullName evidence="3">3-oxoacyl-[acyl-carrier protein] reductase</fullName>
    </submittedName>
</protein>
<dbReference type="NCBIfam" id="NF005559">
    <property type="entry name" value="PRK07231.1"/>
    <property type="match status" value="1"/>
</dbReference>
<sequence>MLASLKGKSVIVTGGSQGIGLGISLAFARAGAFVTIAARGEEAGANAVEEIALAGGAGQFLQCDVTQWQAVKAIVDETANENGLDIICANAGIFPKQTIEEMEPEQWDHVLDTNLRSSFYCVKAALPHMKEAGQGRIILTSSITGPITGDAGWSHYAASKAGQLGFMRTAALELAPHKITVNSVLPGNIRTEALDDLGDAYLKKMGQTIPLGRLGAPQDVASAVLFLASEEAGYITGQQIVVDGGQVLPEGLEAPD</sequence>
<evidence type="ECO:0000313" key="4">
    <source>
        <dbReference type="Proteomes" id="UP000199598"/>
    </source>
</evidence>
<dbReference type="PANTHER" id="PTHR42760">
    <property type="entry name" value="SHORT-CHAIN DEHYDROGENASES/REDUCTASES FAMILY MEMBER"/>
    <property type="match status" value="1"/>
</dbReference>
<dbReference type="PRINTS" id="PR00081">
    <property type="entry name" value="GDHRDH"/>
</dbReference>
<dbReference type="NCBIfam" id="NF009466">
    <property type="entry name" value="PRK12826.1-2"/>
    <property type="match status" value="1"/>
</dbReference>
<name>A0A1I3WTX0_9HYPH</name>
<dbReference type="NCBIfam" id="NF009468">
    <property type="entry name" value="PRK12826.1-4"/>
    <property type="match status" value="1"/>
</dbReference>
<dbReference type="PRINTS" id="PR00080">
    <property type="entry name" value="SDRFAMILY"/>
</dbReference>
<dbReference type="NCBIfam" id="NF004202">
    <property type="entry name" value="PRK05653.2-2"/>
    <property type="match status" value="1"/>
</dbReference>
<dbReference type="PANTHER" id="PTHR42760:SF133">
    <property type="entry name" value="3-OXOACYL-[ACYL-CARRIER-PROTEIN] REDUCTASE"/>
    <property type="match status" value="1"/>
</dbReference>
<dbReference type="Proteomes" id="UP000199598">
    <property type="component" value="Unassembled WGS sequence"/>
</dbReference>
<comment type="similarity">
    <text evidence="1">Belongs to the short-chain dehydrogenases/reductases (SDR) family.</text>
</comment>
<organism evidence="3 4">
    <name type="scientific">Pseudovibrio ascidiaceicola</name>
    <dbReference type="NCBI Taxonomy" id="285279"/>
    <lineage>
        <taxon>Bacteria</taxon>
        <taxon>Pseudomonadati</taxon>
        <taxon>Pseudomonadota</taxon>
        <taxon>Alphaproteobacteria</taxon>
        <taxon>Hyphomicrobiales</taxon>
        <taxon>Stappiaceae</taxon>
        <taxon>Pseudovibrio</taxon>
    </lineage>
</organism>
<dbReference type="RefSeq" id="WP_093517334.1">
    <property type="nucleotide sequence ID" value="NZ_FOSK01000002.1"/>
</dbReference>
<dbReference type="Gene3D" id="3.40.50.720">
    <property type="entry name" value="NAD(P)-binding Rossmann-like Domain"/>
    <property type="match status" value="1"/>
</dbReference>
<proteinExistence type="inferred from homology"/>
<keyword evidence="2" id="KW-0560">Oxidoreductase</keyword>
<reference evidence="3 4" key="1">
    <citation type="submission" date="2016-10" db="EMBL/GenBank/DDBJ databases">
        <authorList>
            <person name="Varghese N."/>
            <person name="Submissions S."/>
        </authorList>
    </citation>
    <scope>NUCLEOTIDE SEQUENCE [LARGE SCALE GENOMIC DNA]</scope>
    <source>
        <strain evidence="3 4">DSM 16392</strain>
    </source>
</reference>
<dbReference type="EMBL" id="FOSK01000002">
    <property type="protein sequence ID" value="SFK10978.1"/>
    <property type="molecule type" value="Genomic_DNA"/>
</dbReference>
<gene>
    <name evidence="3" type="ORF">SAMN04488518_102187</name>
</gene>